<dbReference type="InterPro" id="IPR001610">
    <property type="entry name" value="PAC"/>
</dbReference>
<dbReference type="SMART" id="SM00091">
    <property type="entry name" value="PAS"/>
    <property type="match status" value="3"/>
</dbReference>
<dbReference type="SMART" id="SM00388">
    <property type="entry name" value="HisKA"/>
    <property type="match status" value="1"/>
</dbReference>
<gene>
    <name evidence="15" type="ORF">SAMN02745975_00878</name>
</gene>
<dbReference type="Pfam" id="PF13426">
    <property type="entry name" value="PAS_9"/>
    <property type="match status" value="2"/>
</dbReference>
<dbReference type="PROSITE" id="PS50113">
    <property type="entry name" value="PAC"/>
    <property type="match status" value="2"/>
</dbReference>
<evidence type="ECO:0000313" key="15">
    <source>
        <dbReference type="EMBL" id="SHI91672.1"/>
    </source>
</evidence>
<keyword evidence="9" id="KW-0067">ATP-binding</keyword>
<dbReference type="GO" id="GO:0005886">
    <property type="term" value="C:plasma membrane"/>
    <property type="evidence" value="ECO:0007669"/>
    <property type="project" value="UniProtKB-SubCell"/>
</dbReference>
<proteinExistence type="predicted"/>
<dbReference type="NCBIfam" id="TIGR00229">
    <property type="entry name" value="sensory_box"/>
    <property type="match status" value="3"/>
</dbReference>
<comment type="catalytic activity">
    <reaction evidence="1">
        <text>ATP + protein L-histidine = ADP + protein N-phospho-L-histidine.</text>
        <dbReference type="EC" id="2.7.13.3"/>
    </reaction>
</comment>
<dbReference type="InterPro" id="IPR004358">
    <property type="entry name" value="Sig_transdc_His_kin-like_C"/>
</dbReference>
<organism evidence="15 16">
    <name type="scientific">Geosporobacter subterraneus DSM 17957</name>
    <dbReference type="NCBI Taxonomy" id="1121919"/>
    <lineage>
        <taxon>Bacteria</taxon>
        <taxon>Bacillati</taxon>
        <taxon>Bacillota</taxon>
        <taxon>Clostridia</taxon>
        <taxon>Peptostreptococcales</taxon>
        <taxon>Thermotaleaceae</taxon>
        <taxon>Geosporobacter</taxon>
    </lineage>
</organism>
<dbReference type="InterPro" id="IPR013655">
    <property type="entry name" value="PAS_fold_3"/>
</dbReference>
<dbReference type="SMART" id="SM00387">
    <property type="entry name" value="HATPase_c"/>
    <property type="match status" value="1"/>
</dbReference>
<keyword evidence="8" id="KW-0418">Kinase</keyword>
<evidence type="ECO:0000256" key="1">
    <source>
        <dbReference type="ARBA" id="ARBA00000085"/>
    </source>
</evidence>
<evidence type="ECO:0000256" key="4">
    <source>
        <dbReference type="ARBA" id="ARBA00022475"/>
    </source>
</evidence>
<dbReference type="PROSITE" id="PS50109">
    <property type="entry name" value="HIS_KIN"/>
    <property type="match status" value="1"/>
</dbReference>
<evidence type="ECO:0000256" key="7">
    <source>
        <dbReference type="ARBA" id="ARBA00022741"/>
    </source>
</evidence>
<dbReference type="InterPro" id="IPR036097">
    <property type="entry name" value="HisK_dim/P_sf"/>
</dbReference>
<dbReference type="Gene3D" id="3.30.450.20">
    <property type="entry name" value="PAS domain"/>
    <property type="match status" value="3"/>
</dbReference>
<evidence type="ECO:0000256" key="5">
    <source>
        <dbReference type="ARBA" id="ARBA00022553"/>
    </source>
</evidence>
<dbReference type="InterPro" id="IPR003594">
    <property type="entry name" value="HATPase_dom"/>
</dbReference>
<dbReference type="PANTHER" id="PTHR43304:SF1">
    <property type="entry name" value="PAC DOMAIN-CONTAINING PROTEIN"/>
    <property type="match status" value="1"/>
</dbReference>
<dbReference type="PANTHER" id="PTHR43304">
    <property type="entry name" value="PHYTOCHROME-LIKE PROTEIN CPH1"/>
    <property type="match status" value="1"/>
</dbReference>
<dbReference type="InterPro" id="IPR052162">
    <property type="entry name" value="Sensor_kinase/Photoreceptor"/>
</dbReference>
<accession>A0A1M6F1U8</accession>
<feature type="domain" description="Histidine kinase" evidence="12">
    <location>
        <begin position="445"/>
        <end position="669"/>
    </location>
</feature>
<dbReference type="RefSeq" id="WP_110940152.1">
    <property type="nucleotide sequence ID" value="NZ_FQZV01000010.1"/>
</dbReference>
<evidence type="ECO:0000259" key="12">
    <source>
        <dbReference type="PROSITE" id="PS50109"/>
    </source>
</evidence>
<dbReference type="Pfam" id="PF00512">
    <property type="entry name" value="HisKA"/>
    <property type="match status" value="1"/>
</dbReference>
<keyword evidence="4" id="KW-1003">Cell membrane</keyword>
<dbReference type="SUPFAM" id="SSF47384">
    <property type="entry name" value="Homodimeric domain of signal transducing histidine kinase"/>
    <property type="match status" value="1"/>
</dbReference>
<feature type="domain" description="PAS" evidence="13">
    <location>
        <begin position="297"/>
        <end position="351"/>
    </location>
</feature>
<evidence type="ECO:0000259" key="13">
    <source>
        <dbReference type="PROSITE" id="PS50112"/>
    </source>
</evidence>
<dbReference type="Pfam" id="PF02518">
    <property type="entry name" value="HATPase_c"/>
    <property type="match status" value="1"/>
</dbReference>
<sequence>MWETERTMASLMAENEALRQHVLKLEESLIMQQQKEDYLKQELAFLQQIMDQVPLLLWQSDFHGKVVFCNKNWLDLVGLEKDNVLSGKWKEVIHPEDWTNFKRIYQDAARFQIPFTREYRLRDPQGQYRWMLDRAQPVLNSEGKFQGYIGASCDITEHKDKDQKLQVNEKKYRELFQQSSSGIILHQTTNNSSFEFIEMNDQVYKMLGYTREELMKTDFSNICCDSSKVKEIVCELMSDGYSSEEILLETYLSAKSGRHIPVEIRFKNFAVYDQQYILWIIRDISQRKKIEEWFRQSELRYRKLFKFCPEALFVVDEEKILLVNKAAAELLGAKKTDELIGKASWEFVHPDYYAFCMNSINLMKKERRNVPPMEEKFIRLDGSLVDVEVTGTYIYYEEKMSYLFIARDITDRKKLDKLKYEVDESNRRLIEAVEYDKLKSEFFANISHELKTPLNVILGAVQLQEFYLDKDKELLLENTPRNIKMIKQNSYRLIRLVNNLIDITKIDCGYMQMKLKKEDMVTIVRNITNSVQDYAGLKGIDIECHISIPEKRMSCDADHIERILLNLISNAIKFTDKGGKIDVSLSEDQVEGCIVLAVRDTGIGISQDKQEIIFERFRQVDKSLSRNQEGSGIGLSIVKALVEMHGGSVGVKSEYGKGSIFTVKLPIRHEEESQDESLEESGWSNQIERINIEFSDIYF</sequence>
<dbReference type="Gene3D" id="3.30.565.10">
    <property type="entry name" value="Histidine kinase-like ATPase, C-terminal domain"/>
    <property type="match status" value="1"/>
</dbReference>
<dbReference type="EMBL" id="FQZV01000010">
    <property type="protein sequence ID" value="SHI91672.1"/>
    <property type="molecule type" value="Genomic_DNA"/>
</dbReference>
<evidence type="ECO:0000256" key="8">
    <source>
        <dbReference type="ARBA" id="ARBA00022777"/>
    </source>
</evidence>
<feature type="domain" description="PAC" evidence="14">
    <location>
        <begin position="115"/>
        <end position="167"/>
    </location>
</feature>
<keyword evidence="6" id="KW-0808">Transferase</keyword>
<comment type="subcellular location">
    <subcellularLocation>
        <location evidence="2">Cell membrane</location>
    </subcellularLocation>
</comment>
<feature type="domain" description="PAC" evidence="14">
    <location>
        <begin position="371"/>
        <end position="421"/>
    </location>
</feature>
<evidence type="ECO:0000256" key="11">
    <source>
        <dbReference type="ARBA" id="ARBA00023136"/>
    </source>
</evidence>
<dbReference type="GO" id="GO:0000155">
    <property type="term" value="F:phosphorelay sensor kinase activity"/>
    <property type="evidence" value="ECO:0007669"/>
    <property type="project" value="InterPro"/>
</dbReference>
<dbReference type="EC" id="2.7.13.3" evidence="3"/>
<keyword evidence="10" id="KW-0902">Two-component regulatory system</keyword>
<evidence type="ECO:0000256" key="6">
    <source>
        <dbReference type="ARBA" id="ARBA00022679"/>
    </source>
</evidence>
<name>A0A1M6F1U8_9FIRM</name>
<evidence type="ECO:0000259" key="14">
    <source>
        <dbReference type="PROSITE" id="PS50113"/>
    </source>
</evidence>
<dbReference type="CDD" id="cd00130">
    <property type="entry name" value="PAS"/>
    <property type="match status" value="2"/>
</dbReference>
<feature type="domain" description="PAS" evidence="13">
    <location>
        <begin position="168"/>
        <end position="215"/>
    </location>
</feature>
<keyword evidence="5" id="KW-0597">Phosphoprotein</keyword>
<dbReference type="Proteomes" id="UP000184536">
    <property type="component" value="Unassembled WGS sequence"/>
</dbReference>
<dbReference type="SUPFAM" id="SSF55874">
    <property type="entry name" value="ATPase domain of HSP90 chaperone/DNA topoisomerase II/histidine kinase"/>
    <property type="match status" value="1"/>
</dbReference>
<evidence type="ECO:0000256" key="3">
    <source>
        <dbReference type="ARBA" id="ARBA00012438"/>
    </source>
</evidence>
<dbReference type="Pfam" id="PF08447">
    <property type="entry name" value="PAS_3"/>
    <property type="match status" value="1"/>
</dbReference>
<dbReference type="OrthoDB" id="9813394at2"/>
<dbReference type="STRING" id="1121919.SAMN02745975_00878"/>
<dbReference type="Gene3D" id="1.10.287.130">
    <property type="match status" value="1"/>
</dbReference>
<dbReference type="CDD" id="cd00082">
    <property type="entry name" value="HisKA"/>
    <property type="match status" value="1"/>
</dbReference>
<feature type="domain" description="PAS" evidence="13">
    <location>
        <begin position="42"/>
        <end position="112"/>
    </location>
</feature>
<dbReference type="InterPro" id="IPR036890">
    <property type="entry name" value="HATPase_C_sf"/>
</dbReference>
<dbReference type="FunFam" id="3.30.565.10:FF:000023">
    <property type="entry name" value="PAS domain-containing sensor histidine kinase"/>
    <property type="match status" value="1"/>
</dbReference>
<evidence type="ECO:0000256" key="9">
    <source>
        <dbReference type="ARBA" id="ARBA00022840"/>
    </source>
</evidence>
<dbReference type="GO" id="GO:0005524">
    <property type="term" value="F:ATP binding"/>
    <property type="evidence" value="ECO:0007669"/>
    <property type="project" value="UniProtKB-KW"/>
</dbReference>
<dbReference type="CDD" id="cd16922">
    <property type="entry name" value="HATPase_EvgS-ArcB-TorS-like"/>
    <property type="match status" value="1"/>
</dbReference>
<dbReference type="PROSITE" id="PS50112">
    <property type="entry name" value="PAS"/>
    <property type="match status" value="3"/>
</dbReference>
<dbReference type="PRINTS" id="PR00344">
    <property type="entry name" value="BCTRLSENSOR"/>
</dbReference>
<protein>
    <recommendedName>
        <fullName evidence="3">histidine kinase</fullName>
        <ecNumber evidence="3">2.7.13.3</ecNumber>
    </recommendedName>
</protein>
<dbReference type="InterPro" id="IPR005467">
    <property type="entry name" value="His_kinase_dom"/>
</dbReference>
<dbReference type="FunFam" id="3.30.450.20:FF:000099">
    <property type="entry name" value="Sensory box sensor histidine kinase"/>
    <property type="match status" value="1"/>
</dbReference>
<dbReference type="InterPro" id="IPR035965">
    <property type="entry name" value="PAS-like_dom_sf"/>
</dbReference>
<reference evidence="16" key="1">
    <citation type="submission" date="2016-11" db="EMBL/GenBank/DDBJ databases">
        <authorList>
            <person name="Varghese N."/>
            <person name="Submissions S."/>
        </authorList>
    </citation>
    <scope>NUCLEOTIDE SEQUENCE [LARGE SCALE GENOMIC DNA]</scope>
    <source>
        <strain evidence="16">DSM 17957</strain>
    </source>
</reference>
<keyword evidence="7" id="KW-0547">Nucleotide-binding</keyword>
<evidence type="ECO:0000256" key="2">
    <source>
        <dbReference type="ARBA" id="ARBA00004236"/>
    </source>
</evidence>
<dbReference type="SMART" id="SM00086">
    <property type="entry name" value="PAC"/>
    <property type="match status" value="3"/>
</dbReference>
<dbReference type="SUPFAM" id="SSF55785">
    <property type="entry name" value="PYP-like sensor domain (PAS domain)"/>
    <property type="match status" value="3"/>
</dbReference>
<evidence type="ECO:0000256" key="10">
    <source>
        <dbReference type="ARBA" id="ARBA00023012"/>
    </source>
</evidence>
<dbReference type="InterPro" id="IPR000014">
    <property type="entry name" value="PAS"/>
</dbReference>
<dbReference type="InterPro" id="IPR000700">
    <property type="entry name" value="PAS-assoc_C"/>
</dbReference>
<keyword evidence="11" id="KW-0472">Membrane</keyword>
<dbReference type="AlphaFoldDB" id="A0A1M6F1U8"/>
<evidence type="ECO:0000313" key="16">
    <source>
        <dbReference type="Proteomes" id="UP000184536"/>
    </source>
</evidence>
<dbReference type="InterPro" id="IPR003661">
    <property type="entry name" value="HisK_dim/P_dom"/>
</dbReference>
<keyword evidence="16" id="KW-1185">Reference proteome</keyword>